<organism evidence="3 4">
    <name type="scientific">Saguinus oedipus</name>
    <name type="common">Cotton-top tamarin</name>
    <name type="synonym">Oedipomidas oedipus</name>
    <dbReference type="NCBI Taxonomy" id="9490"/>
    <lineage>
        <taxon>Eukaryota</taxon>
        <taxon>Metazoa</taxon>
        <taxon>Chordata</taxon>
        <taxon>Craniata</taxon>
        <taxon>Vertebrata</taxon>
        <taxon>Euteleostomi</taxon>
        <taxon>Mammalia</taxon>
        <taxon>Eutheria</taxon>
        <taxon>Euarchontoglires</taxon>
        <taxon>Primates</taxon>
        <taxon>Haplorrhini</taxon>
        <taxon>Platyrrhini</taxon>
        <taxon>Cebidae</taxon>
        <taxon>Callitrichinae</taxon>
        <taxon>Saguinus</taxon>
    </lineage>
</organism>
<feature type="compositionally biased region" description="Low complexity" evidence="1">
    <location>
        <begin position="40"/>
        <end position="50"/>
    </location>
</feature>
<feature type="compositionally biased region" description="Polar residues" evidence="1">
    <location>
        <begin position="116"/>
        <end position="128"/>
    </location>
</feature>
<feature type="domain" description="Leucine-rich repeat-containing protein 37 N-terminal" evidence="2">
    <location>
        <begin position="47"/>
        <end position="97"/>
    </location>
</feature>
<protein>
    <recommendedName>
        <fullName evidence="2">Leucine-rich repeat-containing protein 37 N-terminal domain-containing protein</fullName>
    </recommendedName>
</protein>
<name>A0ABQ9VUJ9_SAGOE</name>
<dbReference type="Proteomes" id="UP001266305">
    <property type="component" value="Unassembled WGS sequence"/>
</dbReference>
<dbReference type="EMBL" id="JASSZA010000005">
    <property type="protein sequence ID" value="KAK2111817.1"/>
    <property type="molecule type" value="Genomic_DNA"/>
</dbReference>
<comment type="caution">
    <text evidence="3">The sequence shown here is derived from an EMBL/GenBank/DDBJ whole genome shotgun (WGS) entry which is preliminary data.</text>
</comment>
<evidence type="ECO:0000313" key="4">
    <source>
        <dbReference type="Proteomes" id="UP001266305"/>
    </source>
</evidence>
<feature type="region of interest" description="Disordered" evidence="1">
    <location>
        <begin position="36"/>
        <end position="139"/>
    </location>
</feature>
<dbReference type="PANTHER" id="PTHR23045:SF9">
    <property type="entry name" value="LEUCINE RICH REPEAT CONTAINING 37A-RELATED"/>
    <property type="match status" value="1"/>
</dbReference>
<dbReference type="InterPro" id="IPR032754">
    <property type="entry name" value="LRRC37_N"/>
</dbReference>
<dbReference type="InterPro" id="IPR015753">
    <property type="entry name" value="LRRC37"/>
</dbReference>
<feature type="compositionally biased region" description="Polar residues" evidence="1">
    <location>
        <begin position="67"/>
        <end position="78"/>
    </location>
</feature>
<gene>
    <name evidence="3" type="ORF">P7K49_011563</name>
</gene>
<keyword evidence="4" id="KW-1185">Reference proteome</keyword>
<feature type="compositionally biased region" description="Low complexity" evidence="1">
    <location>
        <begin position="82"/>
        <end position="93"/>
    </location>
</feature>
<evidence type="ECO:0000313" key="3">
    <source>
        <dbReference type="EMBL" id="KAK2111817.1"/>
    </source>
</evidence>
<dbReference type="PANTHER" id="PTHR23045">
    <property type="entry name" value="LEUCINE-RICH REPEAT-CONTAINING PROTEIN 37A"/>
    <property type="match status" value="1"/>
</dbReference>
<evidence type="ECO:0000256" key="1">
    <source>
        <dbReference type="SAM" id="MobiDB-lite"/>
    </source>
</evidence>
<evidence type="ECO:0000259" key="2">
    <source>
        <dbReference type="Pfam" id="PF15779"/>
    </source>
</evidence>
<sequence length="155" mass="16690">MSMPTPGQGQFSVQHHPVSQFSPWTWGLPSLLKSTAEVEPSTALTATAPPAKHPEVTLPPSDKGQTKHSNLTQVTVQSLDLEVTITTEPTTEVKPSPTMEETSTQPPDLGLPVTPEPTTETGHSTALEKTTAPHPDQVQTQHQNLTQVTQVHLLI</sequence>
<proteinExistence type="predicted"/>
<reference evidence="3 4" key="1">
    <citation type="submission" date="2023-05" db="EMBL/GenBank/DDBJ databases">
        <title>B98-5 Cell Line De Novo Hybrid Assembly: An Optical Mapping Approach.</title>
        <authorList>
            <person name="Kananen K."/>
            <person name="Auerbach J.A."/>
            <person name="Kautto E."/>
            <person name="Blachly J.S."/>
        </authorList>
    </citation>
    <scope>NUCLEOTIDE SEQUENCE [LARGE SCALE GENOMIC DNA]</scope>
    <source>
        <strain evidence="3">B95-8</strain>
        <tissue evidence="3">Cell line</tissue>
    </source>
</reference>
<accession>A0ABQ9VUJ9</accession>
<dbReference type="Pfam" id="PF15779">
    <property type="entry name" value="LRRC37"/>
    <property type="match status" value="1"/>
</dbReference>